<proteinExistence type="predicted"/>
<organism evidence="2 3">
    <name type="scientific">Luteimonas endophytica</name>
    <dbReference type="NCBI Taxonomy" id="3042023"/>
    <lineage>
        <taxon>Bacteria</taxon>
        <taxon>Pseudomonadati</taxon>
        <taxon>Pseudomonadota</taxon>
        <taxon>Gammaproteobacteria</taxon>
        <taxon>Lysobacterales</taxon>
        <taxon>Lysobacteraceae</taxon>
        <taxon>Luteimonas</taxon>
    </lineage>
</organism>
<reference evidence="2 3" key="1">
    <citation type="submission" date="2023-04" db="EMBL/GenBank/DDBJ databases">
        <title>Luteimonas endophyticus RD2P54.</title>
        <authorList>
            <person name="Sun J.-Q."/>
        </authorList>
    </citation>
    <scope>NUCLEOTIDE SEQUENCE [LARGE SCALE GENOMIC DNA]</scope>
    <source>
        <strain evidence="2 3">RD2P54</strain>
    </source>
</reference>
<evidence type="ECO:0008006" key="4">
    <source>
        <dbReference type="Google" id="ProtNLM"/>
    </source>
</evidence>
<evidence type="ECO:0000313" key="2">
    <source>
        <dbReference type="EMBL" id="MDH5824318.1"/>
    </source>
</evidence>
<gene>
    <name evidence="2" type="ORF">QFW77_15180</name>
</gene>
<feature type="chain" id="PRO_5047137909" description="DUF885 domain-containing protein" evidence="1">
    <location>
        <begin position="24"/>
        <end position="173"/>
    </location>
</feature>
<name>A0ABT6JDP5_9GAMM</name>
<keyword evidence="1" id="KW-0732">Signal</keyword>
<protein>
    <recommendedName>
        <fullName evidence="4">DUF885 domain-containing protein</fullName>
    </recommendedName>
</protein>
<evidence type="ECO:0000256" key="1">
    <source>
        <dbReference type="SAM" id="SignalP"/>
    </source>
</evidence>
<dbReference type="Proteomes" id="UP001156940">
    <property type="component" value="Unassembled WGS sequence"/>
</dbReference>
<evidence type="ECO:0000313" key="3">
    <source>
        <dbReference type="Proteomes" id="UP001156940"/>
    </source>
</evidence>
<dbReference type="RefSeq" id="WP_280575628.1">
    <property type="nucleotide sequence ID" value="NZ_JARXRM010000044.1"/>
</dbReference>
<feature type="signal peptide" evidence="1">
    <location>
        <begin position="1"/>
        <end position="23"/>
    </location>
</feature>
<sequence length="173" mass="18779">MPRKLIKTLALGLALLAGPPALAAEGGLHAAMEAQFDRAVAADPEVASMLGAGDAASNARLTDISLARREALRAELRASLEEIERWDRDALEGQERWSHDFARWFYLRQVELLSFDWAPAWLQLSSGVYAVDHLFGVATMLPRFMDNTHAVTDEAGAASTSRGCGRRAPSSTS</sequence>
<comment type="caution">
    <text evidence="2">The sequence shown here is derived from an EMBL/GenBank/DDBJ whole genome shotgun (WGS) entry which is preliminary data.</text>
</comment>
<accession>A0ABT6JDP5</accession>
<dbReference type="EMBL" id="JARXRM010000044">
    <property type="protein sequence ID" value="MDH5824318.1"/>
    <property type="molecule type" value="Genomic_DNA"/>
</dbReference>
<keyword evidence="3" id="KW-1185">Reference proteome</keyword>